<dbReference type="AlphaFoldDB" id="A0A813EHJ8"/>
<reference evidence="2" key="1">
    <citation type="submission" date="2021-02" db="EMBL/GenBank/DDBJ databases">
        <authorList>
            <person name="Dougan E. K."/>
            <person name="Rhodes N."/>
            <person name="Thang M."/>
            <person name="Chan C."/>
        </authorList>
    </citation>
    <scope>NUCLEOTIDE SEQUENCE</scope>
</reference>
<protein>
    <submittedName>
        <fullName evidence="2">Uncharacterized protein</fullName>
    </submittedName>
</protein>
<name>A0A813EHJ8_POLGL</name>
<comment type="caution">
    <text evidence="2">The sequence shown here is derived from an EMBL/GenBank/DDBJ whole genome shotgun (WGS) entry which is preliminary data.</text>
</comment>
<sequence length="713" mass="76592">MAAVIATGGVRMVLGWLRFGHGQFDPEAAEGREELWRVYVEDEVEARRDETGVALGGKCQSWCGAWLWSKSCKFGNQCGHAHPPLQLKLCDASVPHIDKMPPMQCLALHESTVMGRERIAFVEHEHAGVVWGRVFSVSKNEQLLASFLRSEWAQSHIPLTPQELVVASAIPDACWHRVATAAGMKTTLPLQAALGPCIQWAPWLQQMFSTRAEHQDNEVLDAQDNNSNFNNSSTALESPLGQTEISMAGYPTSEQTSNISAAPGRSQCLECRHWRGVDKHERCGGCQSSLCQHCVRIHICRCTADFSEINASLHSERLGSLVGAAADCAAVARAIASTNILQVLSGSRGPSAPGVPAGVSVVCGLVARCGEERVPLRPVRTLDCGAEVLCARFSGALLAVRTATQLRVFRREDWKTLSSLPAPPGKNVQHYVTELLEDTSLLISTAPKGLSVLNLEDGESTLVKTEGDEWQLHATERPQLLAAHASSLVLRDLGKPNLPVISTWQCSPLGLVSSGAIAVASKANSTSADRRDLLWIDPRQQEASILQLDCSAFVKETSRWTAAAVGSNSQGSLAILGTASGDLVAVELRMPKVPLWCISRPHQGPVRKIYLAPRMVLAEFQPFESFAKSRFQVASLQGTPLAVFTGMQAVATGSGSLGQSPNLLACGVGSALTIVGAVPSAACGDAKGEATAKKKTGARFRNPKDHTRRSRPQ</sequence>
<dbReference type="Proteomes" id="UP000654075">
    <property type="component" value="Unassembled WGS sequence"/>
</dbReference>
<accession>A0A813EHJ8</accession>
<evidence type="ECO:0000313" key="2">
    <source>
        <dbReference type="EMBL" id="CAE8600059.1"/>
    </source>
</evidence>
<feature type="region of interest" description="Disordered" evidence="1">
    <location>
        <begin position="686"/>
        <end position="713"/>
    </location>
</feature>
<evidence type="ECO:0000313" key="3">
    <source>
        <dbReference type="Proteomes" id="UP000654075"/>
    </source>
</evidence>
<proteinExistence type="predicted"/>
<dbReference type="EMBL" id="CAJNNV010011746">
    <property type="protein sequence ID" value="CAE8600059.1"/>
    <property type="molecule type" value="Genomic_DNA"/>
</dbReference>
<keyword evidence="3" id="KW-1185">Reference proteome</keyword>
<evidence type="ECO:0000256" key="1">
    <source>
        <dbReference type="SAM" id="MobiDB-lite"/>
    </source>
</evidence>
<organism evidence="2 3">
    <name type="scientific">Polarella glacialis</name>
    <name type="common">Dinoflagellate</name>
    <dbReference type="NCBI Taxonomy" id="89957"/>
    <lineage>
        <taxon>Eukaryota</taxon>
        <taxon>Sar</taxon>
        <taxon>Alveolata</taxon>
        <taxon>Dinophyceae</taxon>
        <taxon>Suessiales</taxon>
        <taxon>Suessiaceae</taxon>
        <taxon>Polarella</taxon>
    </lineage>
</organism>
<gene>
    <name evidence="2" type="ORF">PGLA1383_LOCUS18394</name>
</gene>